<keyword evidence="5 7" id="KW-0472">Membrane</keyword>
<dbReference type="EMBL" id="AP022587">
    <property type="protein sequence ID" value="BBY21834.1"/>
    <property type="molecule type" value="Genomic_DNA"/>
</dbReference>
<dbReference type="RefSeq" id="WP_163789857.1">
    <property type="nucleotide sequence ID" value="NZ_AP022587.1"/>
</dbReference>
<dbReference type="GO" id="GO:0008137">
    <property type="term" value="F:NADH dehydrogenase (ubiquinone) activity"/>
    <property type="evidence" value="ECO:0007669"/>
    <property type="project" value="InterPro"/>
</dbReference>
<protein>
    <submittedName>
        <fullName evidence="9">NADH-quinone oxidoreductase subunit M</fullName>
    </submittedName>
</protein>
<dbReference type="GO" id="GO:0042773">
    <property type="term" value="P:ATP synthesis coupled electron transport"/>
    <property type="evidence" value="ECO:0007669"/>
    <property type="project" value="InterPro"/>
</dbReference>
<dbReference type="AlphaFoldDB" id="A0A7I7Q649"/>
<dbReference type="GO" id="GO:0003954">
    <property type="term" value="F:NADH dehydrogenase activity"/>
    <property type="evidence" value="ECO:0007669"/>
    <property type="project" value="TreeGrafter"/>
</dbReference>
<dbReference type="Pfam" id="PF00361">
    <property type="entry name" value="Proton_antipo_M"/>
    <property type="match status" value="1"/>
</dbReference>
<feature type="transmembrane region" description="Helical" evidence="7">
    <location>
        <begin position="163"/>
        <end position="184"/>
    </location>
</feature>
<evidence type="ECO:0000313" key="9">
    <source>
        <dbReference type="EMBL" id="BBY21834.1"/>
    </source>
</evidence>
<evidence type="ECO:0000256" key="5">
    <source>
        <dbReference type="ARBA" id="ARBA00023136"/>
    </source>
</evidence>
<dbReference type="PANTHER" id="PTHR43507:SF1">
    <property type="entry name" value="NADH-UBIQUINONE OXIDOREDUCTASE CHAIN 4"/>
    <property type="match status" value="1"/>
</dbReference>
<feature type="transmembrane region" description="Helical" evidence="7">
    <location>
        <begin position="196"/>
        <end position="224"/>
    </location>
</feature>
<dbReference type="GO" id="GO:0015990">
    <property type="term" value="P:electron transport coupled proton transport"/>
    <property type="evidence" value="ECO:0007669"/>
    <property type="project" value="TreeGrafter"/>
</dbReference>
<evidence type="ECO:0000256" key="4">
    <source>
        <dbReference type="ARBA" id="ARBA00022989"/>
    </source>
</evidence>
<evidence type="ECO:0000256" key="7">
    <source>
        <dbReference type="SAM" id="Phobius"/>
    </source>
</evidence>
<feature type="transmembrane region" description="Helical" evidence="7">
    <location>
        <begin position="123"/>
        <end position="151"/>
    </location>
</feature>
<comment type="similarity">
    <text evidence="2">Belongs to the complex I subunit 4 family.</text>
</comment>
<dbReference type="Proteomes" id="UP000467130">
    <property type="component" value="Chromosome"/>
</dbReference>
<evidence type="ECO:0000256" key="2">
    <source>
        <dbReference type="ARBA" id="ARBA00009025"/>
    </source>
</evidence>
<feature type="transmembrane region" description="Helical" evidence="7">
    <location>
        <begin position="454"/>
        <end position="472"/>
    </location>
</feature>
<proteinExistence type="inferred from homology"/>
<feature type="transmembrane region" description="Helical" evidence="7">
    <location>
        <begin position="236"/>
        <end position="256"/>
    </location>
</feature>
<keyword evidence="4 7" id="KW-1133">Transmembrane helix</keyword>
<feature type="transmembrane region" description="Helical" evidence="7">
    <location>
        <begin position="411"/>
        <end position="433"/>
    </location>
</feature>
<dbReference type="GO" id="GO:0016020">
    <property type="term" value="C:membrane"/>
    <property type="evidence" value="ECO:0007669"/>
    <property type="project" value="UniProtKB-SubCell"/>
</dbReference>
<sequence>MTQLPLVSALWLTPLAGACVVRAVPVRRRTAAKYTAVGVSIIVLALAGLLLVSFDRINPGYQLVESHSWIRSFGAGYIVGVDGVAMVLVVLTAVLVPLLLIAGWNDAERPHGYLALMLAVESMMLICLVALDVLLFFVFFEAMLIPMFFLVGRYGGAGAPRAALKFLLYSLFGGLLMLAALIRLNLASAGTFDFRAIVAAVSSGTGSANPVVMHFLFLGFMVAFAIKAPLWPLHTWLPGVAAEATPATAVLMMAVVDKIGTFGMLHYCLKLFPDSAILFRPFIVALAVIAIIYGALVAIGQIDILGVIAYASISHFGFIVLGIFVMTEQSQSGATLYMVNHGLATAALFLIAGFLVSRKGTRLIAAYGGVQQVAPVLAGTFLIAGLASLALPGLAPFVSEFLVLVGTFTRYPVSAVLAASALVLLAIYVLWLYQRVMTGPRKQGDAALRDLRPRELAVVVPLLALLVILGVYPKPALDVINPAIGRAVTESVSPASLRG</sequence>
<evidence type="ECO:0000313" key="10">
    <source>
        <dbReference type="Proteomes" id="UP000467130"/>
    </source>
</evidence>
<feature type="transmembrane region" description="Helical" evidence="7">
    <location>
        <begin position="75"/>
        <end position="103"/>
    </location>
</feature>
<accession>A0A7I7Q649</accession>
<dbReference type="GO" id="GO:0012505">
    <property type="term" value="C:endomembrane system"/>
    <property type="evidence" value="ECO:0007669"/>
    <property type="project" value="UniProtKB-SubCell"/>
</dbReference>
<organism evidence="9 10">
    <name type="scientific">Mycobacterium stomatepiae</name>
    <dbReference type="NCBI Taxonomy" id="470076"/>
    <lineage>
        <taxon>Bacteria</taxon>
        <taxon>Bacillati</taxon>
        <taxon>Actinomycetota</taxon>
        <taxon>Actinomycetes</taxon>
        <taxon>Mycobacteriales</taxon>
        <taxon>Mycobacteriaceae</taxon>
        <taxon>Mycobacterium</taxon>
        <taxon>Mycobacterium simiae complex</taxon>
    </lineage>
</organism>
<dbReference type="PRINTS" id="PR01437">
    <property type="entry name" value="NUOXDRDTASE4"/>
</dbReference>
<feature type="transmembrane region" description="Helical" evidence="7">
    <location>
        <begin position="304"/>
        <end position="325"/>
    </location>
</feature>
<feature type="transmembrane region" description="Helical" evidence="7">
    <location>
        <begin position="33"/>
        <end position="54"/>
    </location>
</feature>
<dbReference type="KEGG" id="msto:MSTO_20390"/>
<evidence type="ECO:0000256" key="3">
    <source>
        <dbReference type="ARBA" id="ARBA00022692"/>
    </source>
</evidence>
<feature type="transmembrane region" description="Helical" evidence="7">
    <location>
        <begin position="376"/>
        <end position="399"/>
    </location>
</feature>
<dbReference type="NCBIfam" id="TIGR01972">
    <property type="entry name" value="NDH_I_M"/>
    <property type="match status" value="1"/>
</dbReference>
<dbReference type="PANTHER" id="PTHR43507">
    <property type="entry name" value="NADH-UBIQUINONE OXIDOREDUCTASE CHAIN 4"/>
    <property type="match status" value="1"/>
</dbReference>
<name>A0A7I7Q649_9MYCO</name>
<dbReference type="InterPro" id="IPR001750">
    <property type="entry name" value="ND/Mrp_TM"/>
</dbReference>
<feature type="transmembrane region" description="Helical" evidence="7">
    <location>
        <begin position="337"/>
        <end position="356"/>
    </location>
</feature>
<evidence type="ECO:0000256" key="1">
    <source>
        <dbReference type="ARBA" id="ARBA00004127"/>
    </source>
</evidence>
<keyword evidence="10" id="KW-1185">Reference proteome</keyword>
<comment type="subcellular location">
    <subcellularLocation>
        <location evidence="1">Endomembrane system</location>
        <topology evidence="1">Multi-pass membrane protein</topology>
    </subcellularLocation>
    <subcellularLocation>
        <location evidence="6">Membrane</location>
        <topology evidence="6">Multi-pass membrane protein</topology>
    </subcellularLocation>
</comment>
<evidence type="ECO:0000256" key="6">
    <source>
        <dbReference type="RuleBase" id="RU000320"/>
    </source>
</evidence>
<reference evidence="9 10" key="1">
    <citation type="journal article" date="2019" name="Emerg. Microbes Infect.">
        <title>Comprehensive subspecies identification of 175 nontuberculous mycobacteria species based on 7547 genomic profiles.</title>
        <authorList>
            <person name="Matsumoto Y."/>
            <person name="Kinjo T."/>
            <person name="Motooka D."/>
            <person name="Nabeya D."/>
            <person name="Jung N."/>
            <person name="Uechi K."/>
            <person name="Horii T."/>
            <person name="Iida T."/>
            <person name="Fujita J."/>
            <person name="Nakamura S."/>
        </authorList>
    </citation>
    <scope>NUCLEOTIDE SEQUENCE [LARGE SCALE GENOMIC DNA]</scope>
    <source>
        <strain evidence="9 10">JCM 17783</strain>
    </source>
</reference>
<gene>
    <name evidence="9" type="primary">nuoM_1</name>
    <name evidence="9" type="ORF">MSTO_20390</name>
</gene>
<feature type="domain" description="NADH:quinone oxidoreductase/Mrp antiporter transmembrane" evidence="8">
    <location>
        <begin position="130"/>
        <end position="422"/>
    </location>
</feature>
<feature type="transmembrane region" description="Helical" evidence="7">
    <location>
        <begin position="276"/>
        <end position="297"/>
    </location>
</feature>
<dbReference type="InterPro" id="IPR003918">
    <property type="entry name" value="NADH_UbQ_OxRdtase"/>
</dbReference>
<keyword evidence="3 6" id="KW-0812">Transmembrane</keyword>
<dbReference type="NCBIfam" id="NF004500">
    <property type="entry name" value="PRK05846.1-4"/>
    <property type="match status" value="1"/>
</dbReference>
<evidence type="ECO:0000259" key="8">
    <source>
        <dbReference type="Pfam" id="PF00361"/>
    </source>
</evidence>
<dbReference type="GO" id="GO:0048039">
    <property type="term" value="F:ubiquinone binding"/>
    <property type="evidence" value="ECO:0007669"/>
    <property type="project" value="TreeGrafter"/>
</dbReference>
<dbReference type="InterPro" id="IPR010227">
    <property type="entry name" value="NADH_Q_OxRdtase_chainM/4"/>
</dbReference>